<keyword evidence="2" id="KW-1185">Reference proteome</keyword>
<comment type="caution">
    <text evidence="1">The sequence shown here is derived from an EMBL/GenBank/DDBJ whole genome shotgun (WGS) entry which is preliminary data.</text>
</comment>
<accession>A0AAD4XUZ6</accession>
<gene>
    <name evidence="1" type="ORF">MKW98_020803</name>
</gene>
<reference evidence="1" key="1">
    <citation type="submission" date="2022-04" db="EMBL/GenBank/DDBJ databases">
        <title>A functionally conserved STORR gene fusion in Papaver species that diverged 16.8 million years ago.</title>
        <authorList>
            <person name="Catania T."/>
        </authorList>
    </citation>
    <scope>NUCLEOTIDE SEQUENCE</scope>
    <source>
        <strain evidence="1">S-188037</strain>
    </source>
</reference>
<name>A0AAD4XUZ6_9MAGN</name>
<proteinExistence type="predicted"/>
<dbReference type="EMBL" id="JAJJMB010001184">
    <property type="protein sequence ID" value="KAI3958161.1"/>
    <property type="molecule type" value="Genomic_DNA"/>
</dbReference>
<dbReference type="AlphaFoldDB" id="A0AAD4XUZ6"/>
<dbReference type="Proteomes" id="UP001202328">
    <property type="component" value="Unassembled WGS sequence"/>
</dbReference>
<sequence length="97" mass="10383">MTNSNFTVIMAEEEIGDFGDGSNILPNTAGKLIGATFKSNGNTDITPDQMRSSACKNDPKSSSIDANSRLYARRGLHSVPQGETKCNSLLICVECLL</sequence>
<evidence type="ECO:0000313" key="2">
    <source>
        <dbReference type="Proteomes" id="UP001202328"/>
    </source>
</evidence>
<protein>
    <submittedName>
        <fullName evidence="1">Uncharacterized protein</fullName>
    </submittedName>
</protein>
<evidence type="ECO:0000313" key="1">
    <source>
        <dbReference type="EMBL" id="KAI3958161.1"/>
    </source>
</evidence>
<organism evidence="1 2">
    <name type="scientific">Papaver atlanticum</name>
    <dbReference type="NCBI Taxonomy" id="357466"/>
    <lineage>
        <taxon>Eukaryota</taxon>
        <taxon>Viridiplantae</taxon>
        <taxon>Streptophyta</taxon>
        <taxon>Embryophyta</taxon>
        <taxon>Tracheophyta</taxon>
        <taxon>Spermatophyta</taxon>
        <taxon>Magnoliopsida</taxon>
        <taxon>Ranunculales</taxon>
        <taxon>Papaveraceae</taxon>
        <taxon>Papaveroideae</taxon>
        <taxon>Papaver</taxon>
    </lineage>
</organism>